<dbReference type="EMBL" id="QNUG01000045">
    <property type="protein sequence ID" value="REC67345.1"/>
    <property type="molecule type" value="Genomic_DNA"/>
</dbReference>
<reference evidence="2 3" key="1">
    <citation type="journal article" date="2006" name="Int. J. Syst. Evol. Microbiol.">
        <title>Chryseobacterium hispanicum sp. nov., isolated from the drinking water distribution system of Sevilla, Spain.</title>
        <authorList>
            <person name="Gallego V."/>
            <person name="Garcia M.T."/>
            <person name="Ventosa A."/>
        </authorList>
    </citation>
    <scope>NUCLEOTIDE SEQUENCE [LARGE SCALE GENOMIC DNA]</scope>
    <source>
        <strain evidence="2 3">KCTC 22104</strain>
    </source>
</reference>
<keyword evidence="3" id="KW-1185">Reference proteome</keyword>
<dbReference type="AlphaFoldDB" id="A0A3D9CNM0"/>
<evidence type="ECO:0000313" key="2">
    <source>
        <dbReference type="EMBL" id="REC67345.1"/>
    </source>
</evidence>
<dbReference type="RefSeq" id="WP_116036704.1">
    <property type="nucleotide sequence ID" value="NZ_JBHLVV010000014.1"/>
</dbReference>
<proteinExistence type="predicted"/>
<evidence type="ECO:0000256" key="1">
    <source>
        <dbReference type="SAM" id="SignalP"/>
    </source>
</evidence>
<sequence length="231" mass="26529">MKTLFFLITALSFNNAMAQEKGIPSCFQKKIAESKDYLGLYLAEIEGDILYHLKTAPLPGADIINVARFYDKDCNQANSSASGGITGRPKNYKPYKIIETLWEKEIFPMKSLSQTKQKFEYINSYNVVSPFKFADHQSFYFSFKDGLQLLDKGKVTKTYKIIPKKLVHYSSYSGSNEPTENIPANAWLFTYNEGYWLLVASDRGYFNLFETDKEGNRINNRAWISLAHLEK</sequence>
<comment type="caution">
    <text evidence="2">The sequence shown here is derived from an EMBL/GenBank/DDBJ whole genome shotgun (WGS) entry which is preliminary data.</text>
</comment>
<evidence type="ECO:0000313" key="3">
    <source>
        <dbReference type="Proteomes" id="UP000256326"/>
    </source>
</evidence>
<accession>A0A3D9CNM0</accession>
<keyword evidence="1" id="KW-0732">Signal</keyword>
<feature type="signal peptide" evidence="1">
    <location>
        <begin position="1"/>
        <end position="18"/>
    </location>
</feature>
<dbReference type="OrthoDB" id="9819215at2"/>
<gene>
    <name evidence="2" type="ORF">DRF58_15350</name>
</gene>
<name>A0A3D9CNM0_9FLAO</name>
<feature type="chain" id="PRO_5017590656" evidence="1">
    <location>
        <begin position="19"/>
        <end position="231"/>
    </location>
</feature>
<dbReference type="Proteomes" id="UP000256326">
    <property type="component" value="Unassembled WGS sequence"/>
</dbReference>
<organism evidence="2 3">
    <name type="scientific">Epilithonimonas hispanica</name>
    <dbReference type="NCBI Taxonomy" id="358687"/>
    <lineage>
        <taxon>Bacteria</taxon>
        <taxon>Pseudomonadati</taxon>
        <taxon>Bacteroidota</taxon>
        <taxon>Flavobacteriia</taxon>
        <taxon>Flavobacteriales</taxon>
        <taxon>Weeksellaceae</taxon>
        <taxon>Chryseobacterium group</taxon>
        <taxon>Epilithonimonas</taxon>
    </lineage>
</organism>
<protein>
    <submittedName>
        <fullName evidence="2">Uncharacterized protein</fullName>
    </submittedName>
</protein>